<dbReference type="GO" id="GO:0005737">
    <property type="term" value="C:cytoplasm"/>
    <property type="evidence" value="ECO:0007669"/>
    <property type="project" value="TreeGrafter"/>
</dbReference>
<evidence type="ECO:0000256" key="2">
    <source>
        <dbReference type="HAMAP-Rule" id="MF_00634"/>
    </source>
</evidence>
<accession>A0A0S1SW25</accession>
<dbReference type="PANTHER" id="PTHR13420:SF7">
    <property type="entry name" value="UPF0235 PROTEIN C15ORF40"/>
    <property type="match status" value="1"/>
</dbReference>
<dbReference type="SMART" id="SM01152">
    <property type="entry name" value="DUF167"/>
    <property type="match status" value="1"/>
</dbReference>
<dbReference type="PANTHER" id="PTHR13420">
    <property type="entry name" value="UPF0235 PROTEIN C15ORF40"/>
    <property type="match status" value="1"/>
</dbReference>
<accession>A0A0S1SFS7</accession>
<dbReference type="Proteomes" id="UP000069135">
    <property type="component" value="Chromosome"/>
</dbReference>
<dbReference type="HAMAP" id="MF_00634">
    <property type="entry name" value="UPF0235"/>
    <property type="match status" value="1"/>
</dbReference>
<reference evidence="3 4" key="2">
    <citation type="journal article" date="2016" name="PeerJ">
        <title>Analysis of five complete genome sequences for members of the class Peribacteria in the recently recognized Peregrinibacteria bacterial phylum.</title>
        <authorList>
            <person name="Anantharaman K."/>
            <person name="Brown C.T."/>
            <person name="Burstein D."/>
            <person name="Castelle C.J."/>
            <person name="Probst A.J."/>
            <person name="Thomas B.C."/>
            <person name="Williams K.H."/>
            <person name="Banfield J.F."/>
        </authorList>
    </citation>
    <scope>NUCLEOTIDE SEQUENCE [LARGE SCALE GENOMIC DNA]</scope>
    <source>
        <strain evidence="3">RIFOXYD1_FULL_PER-ii_59_16</strain>
    </source>
</reference>
<dbReference type="KEGG" id="prf:PeribacterA2_0848"/>
<evidence type="ECO:0000256" key="1">
    <source>
        <dbReference type="ARBA" id="ARBA00010364"/>
    </source>
</evidence>
<protein>
    <recommendedName>
        <fullName evidence="2">UPF0235 protein PeribacterD1_0848</fullName>
    </recommendedName>
</protein>
<dbReference type="NCBIfam" id="TIGR00251">
    <property type="entry name" value="DUF167 family protein"/>
    <property type="match status" value="1"/>
</dbReference>
<sequence>MHPGAKHTGAKGVMADGILKIDLAAAPEDGQANAALIQFLAKEFGVAKSHVEILKGQTSRTKAVRIRARITAAP</sequence>
<gene>
    <name evidence="3" type="ORF">PeribacterD1_0848</name>
</gene>
<evidence type="ECO:0000313" key="3">
    <source>
        <dbReference type="EMBL" id="ALM13517.1"/>
    </source>
</evidence>
<dbReference type="Gene3D" id="3.30.1200.10">
    <property type="entry name" value="YggU-like"/>
    <property type="match status" value="1"/>
</dbReference>
<proteinExistence type="inferred from homology"/>
<dbReference type="EMBL" id="CP013065">
    <property type="protein sequence ID" value="ALM13517.1"/>
    <property type="molecule type" value="Genomic_DNA"/>
</dbReference>
<reference evidence="4" key="1">
    <citation type="submission" date="2015-10" db="EMBL/GenBank/DDBJ databases">
        <title>Analysis of five complete genome sequences for members of the class Peribacteria in the recently recognized Peregrinibacteria bacterial phylum.</title>
        <authorList>
            <person name="Anantharaman K."/>
            <person name="Brown C.T."/>
            <person name="Burstein D."/>
            <person name="Castelle C.J."/>
            <person name="Probst A.J."/>
            <person name="Thomas B.C."/>
            <person name="Williams K.H."/>
            <person name="Banfield J.F."/>
        </authorList>
    </citation>
    <scope>NUCLEOTIDE SEQUENCE [LARGE SCALE GENOMIC DNA]</scope>
</reference>
<dbReference type="STRING" id="1735162.PeribacterB2_0850"/>
<dbReference type="AlphaFoldDB" id="A0A0S1SKG2"/>
<accession>A0A0S1SQ10</accession>
<accession>A0A0S1SKG2</accession>
<organism evidence="3 4">
    <name type="scientific">Candidatus Peribacter riflensis</name>
    <dbReference type="NCBI Taxonomy" id="1735162"/>
    <lineage>
        <taxon>Bacteria</taxon>
        <taxon>Candidatus Peregrinibacteriota</taxon>
        <taxon>Candidatus Peribacteria</taxon>
        <taxon>Candidatus Peribacterales</taxon>
        <taxon>Candidatus Peribacteraceae</taxon>
        <taxon>Candidatus Peribacter</taxon>
    </lineage>
</organism>
<evidence type="ECO:0000313" key="4">
    <source>
        <dbReference type="Proteomes" id="UP000069135"/>
    </source>
</evidence>
<dbReference type="SUPFAM" id="SSF69786">
    <property type="entry name" value="YggU-like"/>
    <property type="match status" value="1"/>
</dbReference>
<accession>A0A0S1SRV2</accession>
<dbReference type="InterPro" id="IPR036591">
    <property type="entry name" value="YggU-like_sf"/>
</dbReference>
<dbReference type="InterPro" id="IPR003746">
    <property type="entry name" value="DUF167"/>
</dbReference>
<dbReference type="Pfam" id="PF02594">
    <property type="entry name" value="DUF167"/>
    <property type="match status" value="1"/>
</dbReference>
<comment type="similarity">
    <text evidence="1 2">Belongs to the UPF0235 family.</text>
</comment>
<name>A0A0S1SKG2_9BACT</name>